<proteinExistence type="predicted"/>
<protein>
    <recommendedName>
        <fullName evidence="6">Prolyl 4-hydroxylase alpha subunit domain-containing protein</fullName>
    </recommendedName>
</protein>
<dbReference type="InterPro" id="IPR006620">
    <property type="entry name" value="Pro_4_hyd_alph"/>
</dbReference>
<dbReference type="Pfam" id="PF13640">
    <property type="entry name" value="2OG-FeII_Oxy_3"/>
    <property type="match status" value="1"/>
</dbReference>
<evidence type="ECO:0000256" key="4">
    <source>
        <dbReference type="ARBA" id="ARBA00023002"/>
    </source>
</evidence>
<evidence type="ECO:0000256" key="3">
    <source>
        <dbReference type="ARBA" id="ARBA00022964"/>
    </source>
</evidence>
<evidence type="ECO:0000256" key="5">
    <source>
        <dbReference type="ARBA" id="ARBA00023004"/>
    </source>
</evidence>
<keyword evidence="8" id="KW-1185">Reference proteome</keyword>
<feature type="domain" description="Prolyl 4-hydroxylase alpha subunit" evidence="6">
    <location>
        <begin position="74"/>
        <end position="259"/>
    </location>
</feature>
<dbReference type="AlphaFoldDB" id="A0A397T510"/>
<keyword evidence="4" id="KW-0560">Oxidoreductase</keyword>
<dbReference type="PANTHER" id="PTHR10869">
    <property type="entry name" value="PROLYL 4-HYDROXYLASE ALPHA SUBUNIT"/>
    <property type="match status" value="1"/>
</dbReference>
<dbReference type="GO" id="GO:0005783">
    <property type="term" value="C:endoplasmic reticulum"/>
    <property type="evidence" value="ECO:0007669"/>
    <property type="project" value="TreeGrafter"/>
</dbReference>
<sequence>MLFVKNIRNFYHSNLNLSFVSNYILRQPSIKFSTRKFKDYIMESKDILKPGSFDIKSLTITPIDLSSIYKDTKPLAFIIDNVCTPEECNSLIQLSENDPNSKYEDALLNIGGGKQISAKDQRNNLRYIRDDYAISSEIFNRISHLLPLSWKWKNNTSFPLSCLNERLRFLKYRKGERFKPHMDGNYARDDGSEASFVTLQLYLNEGFQGGETTFLDWALENKVPVIPKPGRALIFEHKLLHEGSEILDGIKYVIRTDIMYKTGNV</sequence>
<dbReference type="Gene3D" id="2.60.120.620">
    <property type="entry name" value="q2cbj1_9rhob like domain"/>
    <property type="match status" value="1"/>
</dbReference>
<evidence type="ECO:0000313" key="7">
    <source>
        <dbReference type="EMBL" id="RIA93368.1"/>
    </source>
</evidence>
<dbReference type="OrthoDB" id="69177at2759"/>
<comment type="caution">
    <text evidence="7">The sequence shown here is derived from an EMBL/GenBank/DDBJ whole genome shotgun (WGS) entry which is preliminary data.</text>
</comment>
<dbReference type="STRING" id="658196.A0A397T510"/>
<dbReference type="GO" id="GO:0004656">
    <property type="term" value="F:procollagen-proline 4-dioxygenase activity"/>
    <property type="evidence" value="ECO:0007669"/>
    <property type="project" value="TreeGrafter"/>
</dbReference>
<gene>
    <name evidence="7" type="ORF">C1645_762556</name>
</gene>
<dbReference type="Proteomes" id="UP000265703">
    <property type="component" value="Unassembled WGS sequence"/>
</dbReference>
<keyword evidence="5" id="KW-0408">Iron</keyword>
<dbReference type="SUPFAM" id="SSF51197">
    <property type="entry name" value="Clavaminate synthase-like"/>
    <property type="match status" value="1"/>
</dbReference>
<reference evidence="7 8" key="1">
    <citation type="submission" date="2018-06" db="EMBL/GenBank/DDBJ databases">
        <title>Comparative genomics reveals the genomic features of Rhizophagus irregularis, R. cerebriforme, R. diaphanum and Gigaspora rosea, and their symbiotic lifestyle signature.</title>
        <authorList>
            <person name="Morin E."/>
            <person name="San Clemente H."/>
            <person name="Chen E.C.H."/>
            <person name="De La Providencia I."/>
            <person name="Hainaut M."/>
            <person name="Kuo A."/>
            <person name="Kohler A."/>
            <person name="Murat C."/>
            <person name="Tang N."/>
            <person name="Roy S."/>
            <person name="Loubradou J."/>
            <person name="Henrissat B."/>
            <person name="Grigoriev I.V."/>
            <person name="Corradi N."/>
            <person name="Roux C."/>
            <person name="Martin F.M."/>
        </authorList>
    </citation>
    <scope>NUCLEOTIDE SEQUENCE [LARGE SCALE GENOMIC DNA]</scope>
    <source>
        <strain evidence="7 8">DAOM 227022</strain>
    </source>
</reference>
<dbReference type="InterPro" id="IPR045054">
    <property type="entry name" value="P4HA-like"/>
</dbReference>
<comment type="cofactor">
    <cofactor evidence="1">
        <name>L-ascorbate</name>
        <dbReference type="ChEBI" id="CHEBI:38290"/>
    </cofactor>
</comment>
<dbReference type="SMART" id="SM00702">
    <property type="entry name" value="P4Hc"/>
    <property type="match status" value="1"/>
</dbReference>
<dbReference type="PANTHER" id="PTHR10869:SF241">
    <property type="entry name" value="FE2OG DIOXYGENASE DOMAIN-CONTAINING PROTEIN"/>
    <property type="match status" value="1"/>
</dbReference>
<evidence type="ECO:0000313" key="8">
    <source>
        <dbReference type="Proteomes" id="UP000265703"/>
    </source>
</evidence>
<dbReference type="GO" id="GO:0031418">
    <property type="term" value="F:L-ascorbic acid binding"/>
    <property type="evidence" value="ECO:0007669"/>
    <property type="project" value="InterPro"/>
</dbReference>
<accession>A0A397T510</accession>
<evidence type="ECO:0000256" key="1">
    <source>
        <dbReference type="ARBA" id="ARBA00001961"/>
    </source>
</evidence>
<keyword evidence="2" id="KW-0479">Metal-binding</keyword>
<evidence type="ECO:0000259" key="6">
    <source>
        <dbReference type="SMART" id="SM00702"/>
    </source>
</evidence>
<name>A0A397T510_9GLOM</name>
<dbReference type="EMBL" id="QKYT01000105">
    <property type="protein sequence ID" value="RIA93368.1"/>
    <property type="molecule type" value="Genomic_DNA"/>
</dbReference>
<organism evidence="7 8">
    <name type="scientific">Glomus cerebriforme</name>
    <dbReference type="NCBI Taxonomy" id="658196"/>
    <lineage>
        <taxon>Eukaryota</taxon>
        <taxon>Fungi</taxon>
        <taxon>Fungi incertae sedis</taxon>
        <taxon>Mucoromycota</taxon>
        <taxon>Glomeromycotina</taxon>
        <taxon>Glomeromycetes</taxon>
        <taxon>Glomerales</taxon>
        <taxon>Glomeraceae</taxon>
        <taxon>Glomus</taxon>
    </lineage>
</organism>
<keyword evidence="3" id="KW-0223">Dioxygenase</keyword>
<dbReference type="InterPro" id="IPR044862">
    <property type="entry name" value="Pro_4_hyd_alph_FE2OG_OXY"/>
</dbReference>
<dbReference type="GO" id="GO:0005506">
    <property type="term" value="F:iron ion binding"/>
    <property type="evidence" value="ECO:0007669"/>
    <property type="project" value="InterPro"/>
</dbReference>
<evidence type="ECO:0000256" key="2">
    <source>
        <dbReference type="ARBA" id="ARBA00022723"/>
    </source>
</evidence>